<sequence length="192" mass="20353">MHRNWTSAGIVDRISKRKPVFVESSTSSGDVLELYSARVKAAGSTGALLLSVVGGRLSEGINFSDELGRAVVMVGVPFPSLASPELAERLAYYEGMAGAPSAASGVIGSMGPRARELYESLCMRAVNQSIGRAIRHRNDYAAIVFLDARYAEPRIARKLPTWIVGSAGPTATASAFGPALAQAASFFKREFA</sequence>
<keyword evidence="1" id="KW-0067">ATP-binding</keyword>
<organism evidence="1 2">
    <name type="scientific">Coemansia linderi</name>
    <dbReference type="NCBI Taxonomy" id="2663919"/>
    <lineage>
        <taxon>Eukaryota</taxon>
        <taxon>Fungi</taxon>
        <taxon>Fungi incertae sedis</taxon>
        <taxon>Zoopagomycota</taxon>
        <taxon>Kickxellomycotina</taxon>
        <taxon>Kickxellomycetes</taxon>
        <taxon>Kickxellales</taxon>
        <taxon>Kickxellaceae</taxon>
        <taxon>Coemansia</taxon>
    </lineage>
</organism>
<keyword evidence="1" id="KW-0378">Hydrolase</keyword>
<keyword evidence="2" id="KW-1185">Reference proteome</keyword>
<dbReference type="Proteomes" id="UP001140066">
    <property type="component" value="Unassembled WGS sequence"/>
</dbReference>
<protein>
    <submittedName>
        <fullName evidence="1">DEAD H (Asp-Glu-Ala-Asp His) box helicase 11</fullName>
    </submittedName>
</protein>
<comment type="caution">
    <text evidence="1">The sequence shown here is derived from an EMBL/GenBank/DDBJ whole genome shotgun (WGS) entry which is preliminary data.</text>
</comment>
<dbReference type="EMBL" id="JANBUK010002655">
    <property type="protein sequence ID" value="KAJ2771240.1"/>
    <property type="molecule type" value="Genomic_DNA"/>
</dbReference>
<evidence type="ECO:0000313" key="1">
    <source>
        <dbReference type="EMBL" id="KAJ2771240.1"/>
    </source>
</evidence>
<proteinExistence type="predicted"/>
<name>A0ACC1K1G4_9FUNG</name>
<gene>
    <name evidence="1" type="primary">DDX11</name>
    <name evidence="1" type="ORF">GGI18_005071</name>
</gene>
<accession>A0ACC1K1G4</accession>
<evidence type="ECO:0000313" key="2">
    <source>
        <dbReference type="Proteomes" id="UP001140066"/>
    </source>
</evidence>
<keyword evidence="1" id="KW-0547">Nucleotide-binding</keyword>
<reference evidence="1" key="1">
    <citation type="submission" date="2022-07" db="EMBL/GenBank/DDBJ databases">
        <title>Phylogenomic reconstructions and comparative analyses of Kickxellomycotina fungi.</title>
        <authorList>
            <person name="Reynolds N.K."/>
            <person name="Stajich J.E."/>
            <person name="Barry K."/>
            <person name="Grigoriev I.V."/>
            <person name="Crous P."/>
            <person name="Smith M.E."/>
        </authorList>
    </citation>
    <scope>NUCLEOTIDE SEQUENCE</scope>
    <source>
        <strain evidence="1">BCRC 34191</strain>
    </source>
</reference>
<keyword evidence="1" id="KW-0347">Helicase</keyword>